<reference evidence="2 3" key="1">
    <citation type="submission" date="2017-12" db="EMBL/GenBank/DDBJ databases">
        <authorList>
            <person name="Pombert J.-F."/>
            <person name="Haag K.L."/>
            <person name="Ebert D."/>
        </authorList>
    </citation>
    <scope>NUCLEOTIDE SEQUENCE [LARGE SCALE GENOMIC DNA]</scope>
    <source>
        <strain evidence="2">IL-G-3</strain>
    </source>
</reference>
<sequence length="72" mass="8141">MELEDLNSKKSEVSDILYFIYLYKNICVCVYAFVCLNTVNKGLTKGLFMGFLLKGVNNCGSNQKVLIYSLES</sequence>
<comment type="caution">
    <text evidence="2">The sequence shown here is derived from an EMBL/GenBank/DDBJ whole genome shotgun (WGS) entry which is preliminary data.</text>
</comment>
<evidence type="ECO:0000256" key="1">
    <source>
        <dbReference type="SAM" id="Phobius"/>
    </source>
</evidence>
<feature type="transmembrane region" description="Helical" evidence="1">
    <location>
        <begin position="16"/>
        <end position="39"/>
    </location>
</feature>
<proteinExistence type="predicted"/>
<keyword evidence="1" id="KW-0812">Transmembrane</keyword>
<evidence type="ECO:0000313" key="2">
    <source>
        <dbReference type="EMBL" id="TBU19941.1"/>
    </source>
</evidence>
<dbReference type="VEuPathDB" id="MicrosporidiaDB:CWI38_0167p0020"/>
<keyword evidence="1" id="KW-1133">Transmembrane helix</keyword>
<gene>
    <name evidence="2" type="ORF">CWI38_0167p0020</name>
</gene>
<organism evidence="2 3">
    <name type="scientific">Hamiltosporidium tvaerminnensis</name>
    <dbReference type="NCBI Taxonomy" id="1176355"/>
    <lineage>
        <taxon>Eukaryota</taxon>
        <taxon>Fungi</taxon>
        <taxon>Fungi incertae sedis</taxon>
        <taxon>Microsporidia</taxon>
        <taxon>Dubosqiidae</taxon>
        <taxon>Hamiltosporidium</taxon>
    </lineage>
</organism>
<accession>A0A4Q9M308</accession>
<keyword evidence="1" id="KW-0472">Membrane</keyword>
<evidence type="ECO:0000313" key="3">
    <source>
        <dbReference type="Proteomes" id="UP000292282"/>
    </source>
</evidence>
<dbReference type="EMBL" id="PITK01000167">
    <property type="protein sequence ID" value="TBU19941.1"/>
    <property type="molecule type" value="Genomic_DNA"/>
</dbReference>
<keyword evidence="3" id="KW-1185">Reference proteome</keyword>
<name>A0A4Q9M308_9MICR</name>
<dbReference type="Proteomes" id="UP000292282">
    <property type="component" value="Unassembled WGS sequence"/>
</dbReference>
<dbReference type="AlphaFoldDB" id="A0A4Q9M308"/>
<protein>
    <submittedName>
        <fullName evidence="2">Uncharacterized protein</fullName>
    </submittedName>
</protein>